<sequence>MRFMALSRYAPYVVSDNAMMVEYFIRGLREELQNAVIPLMCKTVEEVAQRVATLERSIRARQASGSGSGFGKWGQKLKQVFKGKGRGGGGRQQF</sequence>
<dbReference type="OrthoDB" id="1158383at2759"/>
<comment type="caution">
    <text evidence="2">The sequence shown here is derived from an EMBL/GenBank/DDBJ whole genome shotgun (WGS) entry which is preliminary data.</text>
</comment>
<dbReference type="Proteomes" id="UP000652761">
    <property type="component" value="Unassembled WGS sequence"/>
</dbReference>
<dbReference type="AlphaFoldDB" id="A0A843VF37"/>
<organism evidence="2 3">
    <name type="scientific">Colocasia esculenta</name>
    <name type="common">Wild taro</name>
    <name type="synonym">Arum esculentum</name>
    <dbReference type="NCBI Taxonomy" id="4460"/>
    <lineage>
        <taxon>Eukaryota</taxon>
        <taxon>Viridiplantae</taxon>
        <taxon>Streptophyta</taxon>
        <taxon>Embryophyta</taxon>
        <taxon>Tracheophyta</taxon>
        <taxon>Spermatophyta</taxon>
        <taxon>Magnoliopsida</taxon>
        <taxon>Liliopsida</taxon>
        <taxon>Araceae</taxon>
        <taxon>Aroideae</taxon>
        <taxon>Colocasieae</taxon>
        <taxon>Colocasia</taxon>
    </lineage>
</organism>
<feature type="region of interest" description="Disordered" evidence="1">
    <location>
        <begin position="61"/>
        <end position="94"/>
    </location>
</feature>
<gene>
    <name evidence="2" type="ORF">Taro_026402</name>
</gene>
<proteinExistence type="predicted"/>
<evidence type="ECO:0000256" key="1">
    <source>
        <dbReference type="SAM" id="MobiDB-lite"/>
    </source>
</evidence>
<reference evidence="2" key="1">
    <citation type="submission" date="2017-07" db="EMBL/GenBank/DDBJ databases">
        <title>Taro Niue Genome Assembly and Annotation.</title>
        <authorList>
            <person name="Atibalentja N."/>
            <person name="Keating K."/>
            <person name="Fields C.J."/>
        </authorList>
    </citation>
    <scope>NUCLEOTIDE SEQUENCE</scope>
    <source>
        <strain evidence="2">Niue_2</strain>
        <tissue evidence="2">Leaf</tissue>
    </source>
</reference>
<accession>A0A843VF37</accession>
<keyword evidence="3" id="KW-1185">Reference proteome</keyword>
<evidence type="ECO:0000313" key="3">
    <source>
        <dbReference type="Proteomes" id="UP000652761"/>
    </source>
</evidence>
<protein>
    <submittedName>
        <fullName evidence="2">Uncharacterized protein</fullName>
    </submittedName>
</protein>
<dbReference type="EMBL" id="NMUH01001594">
    <property type="protein sequence ID" value="MQL93756.1"/>
    <property type="molecule type" value="Genomic_DNA"/>
</dbReference>
<evidence type="ECO:0000313" key="2">
    <source>
        <dbReference type="EMBL" id="MQL93756.1"/>
    </source>
</evidence>
<name>A0A843VF37_COLES</name>